<dbReference type="EMBL" id="MU069928">
    <property type="protein sequence ID" value="KAF5831694.1"/>
    <property type="molecule type" value="Genomic_DNA"/>
</dbReference>
<keyword evidence="3" id="KW-1185">Reference proteome</keyword>
<feature type="compositionally biased region" description="Basic and acidic residues" evidence="1">
    <location>
        <begin position="338"/>
        <end position="355"/>
    </location>
</feature>
<feature type="region of interest" description="Disordered" evidence="1">
    <location>
        <begin position="303"/>
        <end position="390"/>
    </location>
</feature>
<accession>A0ABQ7GAR9</accession>
<evidence type="ECO:0008006" key="4">
    <source>
        <dbReference type="Google" id="ProtNLM"/>
    </source>
</evidence>
<proteinExistence type="predicted"/>
<evidence type="ECO:0000313" key="3">
    <source>
        <dbReference type="Proteomes" id="UP000815325"/>
    </source>
</evidence>
<protein>
    <recommendedName>
        <fullName evidence="4">Encoded protein</fullName>
    </recommendedName>
</protein>
<comment type="caution">
    <text evidence="2">The sequence shown here is derived from an EMBL/GenBank/DDBJ whole genome shotgun (WGS) entry which is preliminary data.</text>
</comment>
<evidence type="ECO:0000313" key="2">
    <source>
        <dbReference type="EMBL" id="KAF5831694.1"/>
    </source>
</evidence>
<name>A0ABQ7GAR9_DUNSA</name>
<dbReference type="Proteomes" id="UP000815325">
    <property type="component" value="Unassembled WGS sequence"/>
</dbReference>
<gene>
    <name evidence="2" type="ORF">DUNSADRAFT_12716</name>
</gene>
<organism evidence="2 3">
    <name type="scientific">Dunaliella salina</name>
    <name type="common">Green alga</name>
    <name type="synonym">Protococcus salinus</name>
    <dbReference type="NCBI Taxonomy" id="3046"/>
    <lineage>
        <taxon>Eukaryota</taxon>
        <taxon>Viridiplantae</taxon>
        <taxon>Chlorophyta</taxon>
        <taxon>core chlorophytes</taxon>
        <taxon>Chlorophyceae</taxon>
        <taxon>CS clade</taxon>
        <taxon>Chlamydomonadales</taxon>
        <taxon>Dunaliellaceae</taxon>
        <taxon>Dunaliella</taxon>
    </lineage>
</organism>
<reference evidence="2" key="1">
    <citation type="submission" date="2017-08" db="EMBL/GenBank/DDBJ databases">
        <authorList>
            <person name="Polle J.E."/>
            <person name="Barry K."/>
            <person name="Cushman J."/>
            <person name="Schmutz J."/>
            <person name="Tran D."/>
            <person name="Hathwaick L.T."/>
            <person name="Yim W.C."/>
            <person name="Jenkins J."/>
            <person name="Mckie-Krisberg Z.M."/>
            <person name="Prochnik S."/>
            <person name="Lindquist E."/>
            <person name="Dockter R.B."/>
            <person name="Adam C."/>
            <person name="Molina H."/>
            <person name="Bunkerborg J."/>
            <person name="Jin E."/>
            <person name="Buchheim M."/>
            <person name="Magnuson J."/>
        </authorList>
    </citation>
    <scope>NUCLEOTIDE SEQUENCE</scope>
    <source>
        <strain evidence="2">CCAP 19/18</strain>
    </source>
</reference>
<sequence>MVEAYNNQYIRPSNALCNWAMPFAGHVTKPSPPSTPSFPRKPLKTKSTFYTKTNASITSITYVNISKAIAGTRQATIGRVPCRPGQGWSRPRVKRGSISQLPQCPSVWQRMRIPFLTCFKPKFCRAREAEEGTDKKVLDRPGRPCGTLAAQANPPLHKDASTSCHFLVEGLMPMGMPRTSVQADAFAFSWAVVDSDDHQVLCYHLGQETAAAQILQQALNAAGRAANPHPASALRFRDCAKPASEGCLSSSFLLTLLGPQMGAAALETAQMGRPWKGPIYAQLPATGHTFDCSANHGSHINATKPAAAEEGSRRGEEGAACRDTANRSSHVNLTKPAAAEKESPRGEEAACRDTAGDWGEISGDRPARKARRRSSIQLSQPSEPDLKHLGSLPQLGSKGISDHVPLNNKSARDIDRLMSEGSCESATNVRTMAFLKSLSQAEVNPNTFLLLKSCMLILPLLTNAFHTILHELTP</sequence>
<feature type="compositionally biased region" description="Basic and acidic residues" evidence="1">
    <location>
        <begin position="310"/>
        <end position="320"/>
    </location>
</feature>
<evidence type="ECO:0000256" key="1">
    <source>
        <dbReference type="SAM" id="MobiDB-lite"/>
    </source>
</evidence>